<sequence>MEFADQGGLALPTGTPGALIDEVTSLGAWKDVIWERFVSLQIAPSDASALTGTVHTRQIGHLTASAVASTPQTFTRTPRLLSHDNRSLLQVGLVERGTGHLEQDGRTCTLTDGDFALYETARPFTWSLAGDWRLLVFTWPRETVPLSDAEGRRLTAHTLCSREGVGLILSPMLGQLVMNRTGLSVANSARLADEIAELTITAALEAGHVDQTTGETDLFQRVRAYIETHLDNPALGPQRIAQEFFLSPRTLHRLFARHDLTVHAWIKERRLEASRHALTAPGSQHSPVTEVATRYGFRDAAVFSRAFSRAYGASPSRYRMLHVG</sequence>
<dbReference type="InterPro" id="IPR035418">
    <property type="entry name" value="AraC-bd_2"/>
</dbReference>
<name>A0A5N8X128_9ACTN</name>
<dbReference type="Pfam" id="PF14525">
    <property type="entry name" value="AraC_binding_2"/>
    <property type="match status" value="1"/>
</dbReference>
<proteinExistence type="predicted"/>
<dbReference type="Pfam" id="PF12833">
    <property type="entry name" value="HTH_18"/>
    <property type="match status" value="1"/>
</dbReference>
<evidence type="ECO:0000313" key="5">
    <source>
        <dbReference type="EMBL" id="MPY53249.1"/>
    </source>
</evidence>
<keyword evidence="2" id="KW-0238">DNA-binding</keyword>
<dbReference type="RefSeq" id="WP_152867385.1">
    <property type="nucleotide sequence ID" value="NZ_VMNX01000182.1"/>
</dbReference>
<evidence type="ECO:0000259" key="4">
    <source>
        <dbReference type="PROSITE" id="PS01124"/>
    </source>
</evidence>
<dbReference type="PRINTS" id="PR00032">
    <property type="entry name" value="HTHARAC"/>
</dbReference>
<feature type="domain" description="HTH araC/xylS-type" evidence="4">
    <location>
        <begin position="220"/>
        <end position="321"/>
    </location>
</feature>
<dbReference type="Gene3D" id="1.10.10.60">
    <property type="entry name" value="Homeodomain-like"/>
    <property type="match status" value="1"/>
</dbReference>
<keyword evidence="6" id="KW-1185">Reference proteome</keyword>
<dbReference type="SUPFAM" id="SSF46689">
    <property type="entry name" value="Homeodomain-like"/>
    <property type="match status" value="1"/>
</dbReference>
<dbReference type="InterPro" id="IPR050204">
    <property type="entry name" value="AraC_XylS_family_regulators"/>
</dbReference>
<dbReference type="EMBL" id="VMNX01000182">
    <property type="protein sequence ID" value="MPY53249.1"/>
    <property type="molecule type" value="Genomic_DNA"/>
</dbReference>
<dbReference type="InterPro" id="IPR020449">
    <property type="entry name" value="Tscrpt_reg_AraC-type_HTH"/>
</dbReference>
<dbReference type="PROSITE" id="PS01124">
    <property type="entry name" value="HTH_ARAC_FAMILY_2"/>
    <property type="match status" value="1"/>
</dbReference>
<gene>
    <name evidence="5" type="ORF">FPZ41_33645</name>
</gene>
<dbReference type="AlphaFoldDB" id="A0A5N8X128"/>
<evidence type="ECO:0000256" key="3">
    <source>
        <dbReference type="ARBA" id="ARBA00023163"/>
    </source>
</evidence>
<comment type="caution">
    <text evidence="5">The sequence shown here is derived from an EMBL/GenBank/DDBJ whole genome shotgun (WGS) entry which is preliminary data.</text>
</comment>
<reference evidence="5 6" key="1">
    <citation type="submission" date="2019-09" db="EMBL/GenBank/DDBJ databases">
        <authorList>
            <person name="Duangmal K."/>
            <person name="Teo W.F.A."/>
            <person name="Lipun K."/>
        </authorList>
    </citation>
    <scope>NUCLEOTIDE SEQUENCE [LARGE SCALE GENOMIC DNA]</scope>
    <source>
        <strain evidence="5 6">K1PN6</strain>
    </source>
</reference>
<dbReference type="InterPro" id="IPR018062">
    <property type="entry name" value="HTH_AraC-typ_CS"/>
</dbReference>
<organism evidence="5 6">
    <name type="scientific">Streptomyces acidicola</name>
    <dbReference type="NCBI Taxonomy" id="2596892"/>
    <lineage>
        <taxon>Bacteria</taxon>
        <taxon>Bacillati</taxon>
        <taxon>Actinomycetota</taxon>
        <taxon>Actinomycetes</taxon>
        <taxon>Kitasatosporales</taxon>
        <taxon>Streptomycetaceae</taxon>
        <taxon>Streptomyces</taxon>
    </lineage>
</organism>
<evidence type="ECO:0000256" key="1">
    <source>
        <dbReference type="ARBA" id="ARBA00023015"/>
    </source>
</evidence>
<dbReference type="SMART" id="SM00342">
    <property type="entry name" value="HTH_ARAC"/>
    <property type="match status" value="1"/>
</dbReference>
<keyword evidence="1" id="KW-0805">Transcription regulation</keyword>
<dbReference type="PANTHER" id="PTHR46796">
    <property type="entry name" value="HTH-TYPE TRANSCRIPTIONAL ACTIVATOR RHAS-RELATED"/>
    <property type="match status" value="1"/>
</dbReference>
<accession>A0A5N8X128</accession>
<protein>
    <submittedName>
        <fullName evidence="5">Helix-turn-helix domain-containing protein</fullName>
    </submittedName>
</protein>
<dbReference type="Proteomes" id="UP000373149">
    <property type="component" value="Unassembled WGS sequence"/>
</dbReference>
<dbReference type="InterPro" id="IPR009057">
    <property type="entry name" value="Homeodomain-like_sf"/>
</dbReference>
<dbReference type="GO" id="GO:0043565">
    <property type="term" value="F:sequence-specific DNA binding"/>
    <property type="evidence" value="ECO:0007669"/>
    <property type="project" value="InterPro"/>
</dbReference>
<keyword evidence="3" id="KW-0804">Transcription</keyword>
<evidence type="ECO:0000256" key="2">
    <source>
        <dbReference type="ARBA" id="ARBA00023125"/>
    </source>
</evidence>
<dbReference type="PANTHER" id="PTHR46796:SF6">
    <property type="entry name" value="ARAC SUBFAMILY"/>
    <property type="match status" value="1"/>
</dbReference>
<evidence type="ECO:0000313" key="6">
    <source>
        <dbReference type="Proteomes" id="UP000373149"/>
    </source>
</evidence>
<dbReference type="GO" id="GO:0003700">
    <property type="term" value="F:DNA-binding transcription factor activity"/>
    <property type="evidence" value="ECO:0007669"/>
    <property type="project" value="InterPro"/>
</dbReference>
<dbReference type="PROSITE" id="PS00041">
    <property type="entry name" value="HTH_ARAC_FAMILY_1"/>
    <property type="match status" value="1"/>
</dbReference>
<dbReference type="InterPro" id="IPR018060">
    <property type="entry name" value="HTH_AraC"/>
</dbReference>